<sequence>MSEPSPKPKKRGRPPNNDPIYITSLHPRNPDPDLLAKALLAHYRNITATPEMRERHKDLLERHKREDGADE</sequence>
<gene>
    <name evidence="2" type="ORF">HGQ17_01180</name>
</gene>
<proteinExistence type="predicted"/>
<accession>A0A7X8TIF0</accession>
<dbReference type="Proteomes" id="UP000523139">
    <property type="component" value="Unassembled WGS sequence"/>
</dbReference>
<dbReference type="EMBL" id="JABAHY010000001">
    <property type="protein sequence ID" value="NLS08638.1"/>
    <property type="molecule type" value="Genomic_DNA"/>
</dbReference>
<keyword evidence="3" id="KW-1185">Reference proteome</keyword>
<name>A0A7X8TIF0_9MICC</name>
<feature type="compositionally biased region" description="Basic and acidic residues" evidence="1">
    <location>
        <begin position="51"/>
        <end position="71"/>
    </location>
</feature>
<comment type="caution">
    <text evidence="2">The sequence shown here is derived from an EMBL/GenBank/DDBJ whole genome shotgun (WGS) entry which is preliminary data.</text>
</comment>
<evidence type="ECO:0000313" key="3">
    <source>
        <dbReference type="Proteomes" id="UP000523139"/>
    </source>
</evidence>
<dbReference type="RefSeq" id="WP_168886131.1">
    <property type="nucleotide sequence ID" value="NZ_JABAHY010000001.1"/>
</dbReference>
<feature type="region of interest" description="Disordered" evidence="1">
    <location>
        <begin position="1"/>
        <end position="29"/>
    </location>
</feature>
<organism evidence="2 3">
    <name type="scientific">Nesterenkonia sedimenti</name>
    <dbReference type="NCBI Taxonomy" id="1463632"/>
    <lineage>
        <taxon>Bacteria</taxon>
        <taxon>Bacillati</taxon>
        <taxon>Actinomycetota</taxon>
        <taxon>Actinomycetes</taxon>
        <taxon>Micrococcales</taxon>
        <taxon>Micrococcaceae</taxon>
        <taxon>Nesterenkonia</taxon>
    </lineage>
</organism>
<evidence type="ECO:0000256" key="1">
    <source>
        <dbReference type="SAM" id="MobiDB-lite"/>
    </source>
</evidence>
<feature type="region of interest" description="Disordered" evidence="1">
    <location>
        <begin position="50"/>
        <end position="71"/>
    </location>
</feature>
<evidence type="ECO:0000313" key="2">
    <source>
        <dbReference type="EMBL" id="NLS08638.1"/>
    </source>
</evidence>
<reference evidence="2 3" key="1">
    <citation type="submission" date="2020-04" db="EMBL/GenBank/DDBJ databases">
        <title>Nesterenkonia sp. nov., isolated from marine sediment.</title>
        <authorList>
            <person name="Zhang G."/>
        </authorList>
    </citation>
    <scope>NUCLEOTIDE SEQUENCE [LARGE SCALE GENOMIC DNA]</scope>
    <source>
        <strain evidence="2 3">MY13</strain>
    </source>
</reference>
<protein>
    <submittedName>
        <fullName evidence="2">Uncharacterized protein</fullName>
    </submittedName>
</protein>
<dbReference type="AlphaFoldDB" id="A0A7X8TIF0"/>